<protein>
    <submittedName>
        <fullName evidence="2">Uncharacterized protein</fullName>
    </submittedName>
</protein>
<comment type="caution">
    <text evidence="2">The sequence shown here is derived from an EMBL/GenBank/DDBJ whole genome shotgun (WGS) entry which is preliminary data.</text>
</comment>
<organism evidence="2 3">
    <name type="scientific">Geranomyces variabilis</name>
    <dbReference type="NCBI Taxonomy" id="109894"/>
    <lineage>
        <taxon>Eukaryota</taxon>
        <taxon>Fungi</taxon>
        <taxon>Fungi incertae sedis</taxon>
        <taxon>Chytridiomycota</taxon>
        <taxon>Chytridiomycota incertae sedis</taxon>
        <taxon>Chytridiomycetes</taxon>
        <taxon>Spizellomycetales</taxon>
        <taxon>Powellomycetaceae</taxon>
        <taxon>Geranomyces</taxon>
    </lineage>
</organism>
<feature type="region of interest" description="Disordered" evidence="1">
    <location>
        <begin position="1"/>
        <end position="35"/>
    </location>
</feature>
<evidence type="ECO:0000256" key="1">
    <source>
        <dbReference type="SAM" id="MobiDB-lite"/>
    </source>
</evidence>
<evidence type="ECO:0000313" key="3">
    <source>
        <dbReference type="Proteomes" id="UP001212152"/>
    </source>
</evidence>
<name>A0AAD5TFF1_9FUNG</name>
<feature type="compositionally biased region" description="Low complexity" evidence="1">
    <location>
        <begin position="1"/>
        <end position="13"/>
    </location>
</feature>
<dbReference type="EMBL" id="JADGJQ010000086">
    <property type="protein sequence ID" value="KAJ3171380.1"/>
    <property type="molecule type" value="Genomic_DNA"/>
</dbReference>
<dbReference type="InterPro" id="IPR028978">
    <property type="entry name" value="Chorismate_lyase_/UTRA_dom_sf"/>
</dbReference>
<proteinExistence type="predicted"/>
<dbReference type="AlphaFoldDB" id="A0AAD5TFF1"/>
<gene>
    <name evidence="2" type="ORF">HDU87_008338</name>
</gene>
<accession>A0AAD5TFF1</accession>
<keyword evidence="3" id="KW-1185">Reference proteome</keyword>
<dbReference type="SUPFAM" id="SSF64288">
    <property type="entry name" value="Chorismate lyase-like"/>
    <property type="match status" value="1"/>
</dbReference>
<dbReference type="Gene3D" id="3.40.1410.10">
    <property type="entry name" value="Chorismate lyase-like"/>
    <property type="match status" value="1"/>
</dbReference>
<sequence length="234" mass="25542">MLSSTPSPASTRSSTEKMIGAAGPKSPPHFGDIMSSRETSNVIPEGFSPLERIMLTANGNVQRILSAYHNAKVTVEILGNELVSSSSLPESSEWDQLQSSPVVYERKVLLVIGSKTSFNNFLLFEYLEKICCTAYSTVVIRDAKYLRLIVDEHVGIGQLFRFLSVLPEFALKDAGRGMPSRGDEFNTTPNSVEDKEGFWRTYTLESAGITCTINEVFPGDVFALSDAKTGADAA</sequence>
<evidence type="ECO:0000313" key="2">
    <source>
        <dbReference type="EMBL" id="KAJ3171380.1"/>
    </source>
</evidence>
<dbReference type="Proteomes" id="UP001212152">
    <property type="component" value="Unassembled WGS sequence"/>
</dbReference>
<reference evidence="2" key="1">
    <citation type="submission" date="2020-05" db="EMBL/GenBank/DDBJ databases">
        <title>Phylogenomic resolution of chytrid fungi.</title>
        <authorList>
            <person name="Stajich J.E."/>
            <person name="Amses K."/>
            <person name="Simmons R."/>
            <person name="Seto K."/>
            <person name="Myers J."/>
            <person name="Bonds A."/>
            <person name="Quandt C.A."/>
            <person name="Barry K."/>
            <person name="Liu P."/>
            <person name="Grigoriev I."/>
            <person name="Longcore J.E."/>
            <person name="James T.Y."/>
        </authorList>
    </citation>
    <scope>NUCLEOTIDE SEQUENCE</scope>
    <source>
        <strain evidence="2">JEL0379</strain>
    </source>
</reference>